<reference evidence="6 7" key="1">
    <citation type="journal article" date="2024" name="Front. Microbiol.">
        <title>Transcriptomic insights into the dominance of two phototrophs throughout the water column of a tropical hypersaline-alkaline crater lake (Dziani Dzaha, Mayotte).</title>
        <authorList>
            <person name="Duperron S."/>
            <person name="Halary S."/>
            <person name="Bouly J.-P."/>
            <person name="Roussel T."/>
            <person name="Hugoni M."/>
            <person name="Bruto M."/>
            <person name="Oger P."/>
            <person name="Duval C."/>
            <person name="Woo A."/>
            <person name="Jezequiel D."/>
            <person name="Ader M."/>
            <person name="Leboulanger C."/>
            <person name="Agogue H."/>
            <person name="Grossi V."/>
            <person name="Trousselier M."/>
            <person name="Bernard C."/>
        </authorList>
    </citation>
    <scope>NUCLEOTIDE SEQUENCE [LARGE SCALE GENOMIC DNA]</scope>
    <source>
        <strain evidence="6 7">PMC 851.14</strain>
    </source>
</reference>
<dbReference type="SUPFAM" id="SSF50978">
    <property type="entry name" value="WD40 repeat-like"/>
    <property type="match status" value="1"/>
</dbReference>
<dbReference type="CDD" id="cd00200">
    <property type="entry name" value="WD40"/>
    <property type="match status" value="1"/>
</dbReference>
<comment type="caution">
    <text evidence="6">The sequence shown here is derived from an EMBL/GenBank/DDBJ whole genome shotgun (WGS) entry which is preliminary data.</text>
</comment>
<feature type="repeat" description="WD" evidence="3">
    <location>
        <begin position="513"/>
        <end position="554"/>
    </location>
</feature>
<evidence type="ECO:0000256" key="1">
    <source>
        <dbReference type="ARBA" id="ARBA00022574"/>
    </source>
</evidence>
<dbReference type="InterPro" id="IPR015943">
    <property type="entry name" value="WD40/YVTN_repeat-like_dom_sf"/>
</dbReference>
<feature type="repeat" description="WD" evidence="3">
    <location>
        <begin position="604"/>
        <end position="645"/>
    </location>
</feature>
<evidence type="ECO:0000256" key="3">
    <source>
        <dbReference type="PROSITE-ProRule" id="PRU00221"/>
    </source>
</evidence>
<dbReference type="PRINTS" id="PR00320">
    <property type="entry name" value="GPROTEINBRPT"/>
</dbReference>
<dbReference type="Pfam" id="PF00400">
    <property type="entry name" value="WD40"/>
    <property type="match status" value="7"/>
</dbReference>
<dbReference type="EMBL" id="JBBWYZ010000008">
    <property type="protein sequence ID" value="MEK9512176.1"/>
    <property type="molecule type" value="Genomic_DNA"/>
</dbReference>
<keyword evidence="6" id="KW-0418">Kinase</keyword>
<dbReference type="CDD" id="cd14014">
    <property type="entry name" value="STKc_PknB_like"/>
    <property type="match status" value="1"/>
</dbReference>
<feature type="repeat" description="WD" evidence="3">
    <location>
        <begin position="471"/>
        <end position="512"/>
    </location>
</feature>
<evidence type="ECO:0000259" key="5">
    <source>
        <dbReference type="PROSITE" id="PS50011"/>
    </source>
</evidence>
<dbReference type="InterPro" id="IPR020472">
    <property type="entry name" value="WD40_PAC1"/>
</dbReference>
<name>A0ABU9EJU1_LIMFS</name>
<dbReference type="RefSeq" id="WP_006625793.1">
    <property type="nucleotide sequence ID" value="NZ_JBBWYZ010000008.1"/>
</dbReference>
<feature type="repeat" description="WD" evidence="3">
    <location>
        <begin position="655"/>
        <end position="676"/>
    </location>
</feature>
<evidence type="ECO:0000256" key="2">
    <source>
        <dbReference type="ARBA" id="ARBA00022737"/>
    </source>
</evidence>
<keyword evidence="1 3" id="KW-0853">WD repeat</keyword>
<feature type="region of interest" description="Disordered" evidence="4">
    <location>
        <begin position="342"/>
        <end position="371"/>
    </location>
</feature>
<evidence type="ECO:0000313" key="6">
    <source>
        <dbReference type="EMBL" id="MEK9512176.1"/>
    </source>
</evidence>
<evidence type="ECO:0000313" key="7">
    <source>
        <dbReference type="Proteomes" id="UP001387447"/>
    </source>
</evidence>
<dbReference type="PROSITE" id="PS50294">
    <property type="entry name" value="WD_REPEATS_REGION"/>
    <property type="match status" value="5"/>
</dbReference>
<dbReference type="NCBIfam" id="NF045510">
    <property type="entry name" value="4Cys_prefix_kin"/>
    <property type="match status" value="1"/>
</dbReference>
<gene>
    <name evidence="6" type="ORF">AAEJ74_10880</name>
</gene>
<dbReference type="InterPro" id="IPR000719">
    <property type="entry name" value="Prot_kinase_dom"/>
</dbReference>
<dbReference type="InterPro" id="IPR019775">
    <property type="entry name" value="WD40_repeat_CS"/>
</dbReference>
<organism evidence="6 7">
    <name type="scientific">Limnospira fusiformis PMC 851.14</name>
    <dbReference type="NCBI Taxonomy" id="2219512"/>
    <lineage>
        <taxon>Bacteria</taxon>
        <taxon>Bacillati</taxon>
        <taxon>Cyanobacteriota</taxon>
        <taxon>Cyanophyceae</taxon>
        <taxon>Oscillatoriophycideae</taxon>
        <taxon>Oscillatoriales</taxon>
        <taxon>Sirenicapillariaceae</taxon>
        <taxon>Limnospira</taxon>
    </lineage>
</organism>
<dbReference type="PANTHER" id="PTHR44129">
    <property type="entry name" value="WD REPEAT-CONTAINING PROTEIN POP1"/>
    <property type="match status" value="1"/>
</dbReference>
<feature type="domain" description="Protein kinase" evidence="5">
    <location>
        <begin position="34"/>
        <end position="319"/>
    </location>
</feature>
<proteinExistence type="predicted"/>
<feature type="repeat" description="WD" evidence="3">
    <location>
        <begin position="387"/>
        <end position="428"/>
    </location>
</feature>
<evidence type="ECO:0000256" key="4">
    <source>
        <dbReference type="SAM" id="MobiDB-lite"/>
    </source>
</evidence>
<keyword evidence="2" id="KW-0677">Repeat</keyword>
<feature type="repeat" description="WD" evidence="3">
    <location>
        <begin position="429"/>
        <end position="470"/>
    </location>
</feature>
<dbReference type="EC" id="2.7.11.1" evidence="6"/>
<dbReference type="PROSITE" id="PS50011">
    <property type="entry name" value="PROTEIN_KINASE_DOM"/>
    <property type="match status" value="1"/>
</dbReference>
<dbReference type="InterPro" id="IPR036322">
    <property type="entry name" value="WD40_repeat_dom_sf"/>
</dbReference>
<dbReference type="PROSITE" id="PS00678">
    <property type="entry name" value="WD_REPEATS_1"/>
    <property type="match status" value="3"/>
</dbReference>
<dbReference type="Proteomes" id="UP001387447">
    <property type="component" value="Unassembled WGS sequence"/>
</dbReference>
<dbReference type="Gene3D" id="1.10.510.10">
    <property type="entry name" value="Transferase(Phosphotransferase) domain 1"/>
    <property type="match status" value="1"/>
</dbReference>
<dbReference type="InterPro" id="IPR050349">
    <property type="entry name" value="WD_LIS1/nudF_dynein_reg"/>
</dbReference>
<sequence length="687" mass="76138">MSYCINPQCQHPQNSPGQKTCKSCGASLRLKDRYRIVRILGESANSRTFLAVDEDKPSKPQCTIKQFMGSPENVDSGTGEIDCYKHIEVDLRLRARELERIGQNTLIPELWASFEEDGSKYFVHEYIRGRNLADELASDGVFGEIQIWDLLTSVLPVLEVVHENGIVHGDIKPENIVRSPQYNGYGGNRLSLVDFGSAIPLVEVEQYPGERMMGAAEYVAPEQTQGHFDGRNDLYSLGVTCLHLMTDVSPFELFDVKSNTWVWRDYLKRPVSRRLGRILDRLVERNPARRYQSASEAIASLKGGPTAGALAESSDQQWIMTAWGGIALTILSLILASRLPTPVPETPRSPEIPVRRMPEVRPNYNRNRPDNYRRRYQNRQSSGVRTLRSGDGPIWSIAITPDGQLVASGQTDGSINLVDIDTGTVVNTLSGHNQPVGTIAIAPEGRFLASAGGDGTIRIWDLWNSRLVRVLPGHRGWVHALAFSPDGASLASAGGDGSIRLWNVDTGFEERTLRGYEEQIQAIAFSANGQMLISGSSNGLLELWDRETGELRRSLAAHPQAIWSLAVSPDGQTLATGSWDRTVRLWDLNRLELEYFTSLPLQTLTGHDEKIQSLSFSPDGQTLASGDFDGTVKLWQIRPGGLTGTIKGHQHWVNVVFNPVQPTLVSGSFDNSIKVWPMGWSRVGRHP</sequence>
<dbReference type="GO" id="GO:0004674">
    <property type="term" value="F:protein serine/threonine kinase activity"/>
    <property type="evidence" value="ECO:0007669"/>
    <property type="project" value="UniProtKB-EC"/>
</dbReference>
<keyword evidence="7" id="KW-1185">Reference proteome</keyword>
<dbReference type="PROSITE" id="PS50082">
    <property type="entry name" value="WD_REPEATS_2"/>
    <property type="match status" value="7"/>
</dbReference>
<dbReference type="InterPro" id="IPR001680">
    <property type="entry name" value="WD40_rpt"/>
</dbReference>
<accession>A0ABU9EJU1</accession>
<dbReference type="SMART" id="SM00320">
    <property type="entry name" value="WD40"/>
    <property type="match status" value="7"/>
</dbReference>
<dbReference type="Pfam" id="PF00069">
    <property type="entry name" value="Pkinase"/>
    <property type="match status" value="1"/>
</dbReference>
<dbReference type="InterPro" id="IPR011009">
    <property type="entry name" value="Kinase-like_dom_sf"/>
</dbReference>
<keyword evidence="6" id="KW-0808">Transferase</keyword>
<dbReference type="Gene3D" id="2.130.10.10">
    <property type="entry name" value="YVTN repeat-like/Quinoprotein amine dehydrogenase"/>
    <property type="match status" value="3"/>
</dbReference>
<feature type="repeat" description="WD" evidence="3">
    <location>
        <begin position="555"/>
        <end position="589"/>
    </location>
</feature>
<dbReference type="SUPFAM" id="SSF56112">
    <property type="entry name" value="Protein kinase-like (PK-like)"/>
    <property type="match status" value="1"/>
</dbReference>
<protein>
    <submittedName>
        <fullName evidence="6">WD40 repeat domain-containing serine/threonine-protein kinase</fullName>
        <ecNumber evidence="6">2.7.11.1</ecNumber>
    </submittedName>
</protein>
<dbReference type="SMART" id="SM00220">
    <property type="entry name" value="S_TKc"/>
    <property type="match status" value="1"/>
</dbReference>